<proteinExistence type="predicted"/>
<dbReference type="InterPro" id="IPR002818">
    <property type="entry name" value="DJ-1/PfpI"/>
</dbReference>
<dbReference type="EC" id="4.2.1.-" evidence="2"/>
<gene>
    <name evidence="2" type="ORF">QWI16_14755</name>
</gene>
<dbReference type="Gene3D" id="3.40.50.880">
    <property type="match status" value="1"/>
</dbReference>
<protein>
    <submittedName>
        <fullName evidence="2">DJ-1/PfpI family protein</fullName>
        <ecNumber evidence="2">4.2.1.-</ecNumber>
    </submittedName>
</protein>
<dbReference type="InterPro" id="IPR029062">
    <property type="entry name" value="Class_I_gatase-like"/>
</dbReference>
<comment type="caution">
    <text evidence="2">The sequence shown here is derived from an EMBL/GenBank/DDBJ whole genome shotgun (WGS) entry which is preliminary data.</text>
</comment>
<evidence type="ECO:0000313" key="2">
    <source>
        <dbReference type="EMBL" id="MDO3383438.1"/>
    </source>
</evidence>
<dbReference type="SUPFAM" id="SSF52317">
    <property type="entry name" value="Class I glutamine amidotransferase-like"/>
    <property type="match status" value="1"/>
</dbReference>
<keyword evidence="3" id="KW-1185">Reference proteome</keyword>
<sequence>MSKRIGIYIYEGAEVLDFAGPFEVFSTAARLHSLGWEVLLIAQSREAVEARGGMRVVPHSTLVNCPRLDVLLVVGGVHRDEMQKPAVLEGIRRLASGSTQLASVCTGIFILASAALVERGPVTTHWEDIDDLRTQFPALQVVDTQRWVVSEEVVSSAGISAGIDMALELVSRWLGLPAAEHTARQMDYHWRH</sequence>
<dbReference type="Proteomes" id="UP001168380">
    <property type="component" value="Unassembled WGS sequence"/>
</dbReference>
<dbReference type="Pfam" id="PF01965">
    <property type="entry name" value="DJ-1_PfpI"/>
    <property type="match status" value="1"/>
</dbReference>
<keyword evidence="2" id="KW-0456">Lyase</keyword>
<dbReference type="CDD" id="cd03139">
    <property type="entry name" value="GATase1_PfpI_2"/>
    <property type="match status" value="1"/>
</dbReference>
<accession>A0ABT8TJA0</accession>
<dbReference type="PANTHER" id="PTHR43130:SF14">
    <property type="entry name" value="DJ-1_PFPI DOMAIN-CONTAINING PROTEIN"/>
    <property type="match status" value="1"/>
</dbReference>
<reference evidence="2" key="1">
    <citation type="submission" date="2023-07" db="EMBL/GenBank/DDBJ databases">
        <title>Gilvimarinus algae sp. nov., isolated from the surface of Kelp.</title>
        <authorList>
            <person name="Sun Y.Y."/>
            <person name="Gong Y."/>
            <person name="Du Z.J."/>
        </authorList>
    </citation>
    <scope>NUCLEOTIDE SEQUENCE</scope>
    <source>
        <strain evidence="2">SDUM040014</strain>
    </source>
</reference>
<dbReference type="EMBL" id="JAULRT010000062">
    <property type="protein sequence ID" value="MDO3383438.1"/>
    <property type="molecule type" value="Genomic_DNA"/>
</dbReference>
<feature type="domain" description="DJ-1/PfpI" evidence="1">
    <location>
        <begin position="3"/>
        <end position="171"/>
    </location>
</feature>
<dbReference type="PANTHER" id="PTHR43130">
    <property type="entry name" value="ARAC-FAMILY TRANSCRIPTIONAL REGULATOR"/>
    <property type="match status" value="1"/>
</dbReference>
<dbReference type="InterPro" id="IPR052158">
    <property type="entry name" value="INH-QAR"/>
</dbReference>
<dbReference type="GO" id="GO:0016829">
    <property type="term" value="F:lyase activity"/>
    <property type="evidence" value="ECO:0007669"/>
    <property type="project" value="UniProtKB-KW"/>
</dbReference>
<name>A0ABT8TJA0_9GAMM</name>
<organism evidence="2 3">
    <name type="scientific">Gilvimarinus algae</name>
    <dbReference type="NCBI Taxonomy" id="3058037"/>
    <lineage>
        <taxon>Bacteria</taxon>
        <taxon>Pseudomonadati</taxon>
        <taxon>Pseudomonadota</taxon>
        <taxon>Gammaproteobacteria</taxon>
        <taxon>Cellvibrionales</taxon>
        <taxon>Cellvibrionaceae</taxon>
        <taxon>Gilvimarinus</taxon>
    </lineage>
</organism>
<dbReference type="RefSeq" id="WP_302714218.1">
    <property type="nucleotide sequence ID" value="NZ_JAULRT010000062.1"/>
</dbReference>
<evidence type="ECO:0000313" key="3">
    <source>
        <dbReference type="Proteomes" id="UP001168380"/>
    </source>
</evidence>
<evidence type="ECO:0000259" key="1">
    <source>
        <dbReference type="Pfam" id="PF01965"/>
    </source>
</evidence>